<keyword evidence="1 9" id="KW-0963">Cytoplasm</keyword>
<keyword evidence="6 9" id="KW-0460">Magnesium</keyword>
<dbReference type="GO" id="GO:0004595">
    <property type="term" value="F:pantetheine-phosphate adenylyltransferase activity"/>
    <property type="evidence" value="ECO:0007669"/>
    <property type="project" value="UniProtKB-UniRule"/>
</dbReference>
<evidence type="ECO:0000256" key="7">
    <source>
        <dbReference type="ARBA" id="ARBA00022993"/>
    </source>
</evidence>
<feature type="site" description="Transition state stabilizer" evidence="9">
    <location>
        <position position="17"/>
    </location>
</feature>
<evidence type="ECO:0000256" key="9">
    <source>
        <dbReference type="HAMAP-Rule" id="MF_00151"/>
    </source>
</evidence>
<dbReference type="AlphaFoldDB" id="A0A0S7Y5G5"/>
<sequence>MKVAIYPGSFDPVTNGHIDVIERATKLFDRVTVAVIRNPEKKPQFSLDERVEMLKQSLEKSKNVEVDSFDGLLVDYAKKKQANIIVRGLRAVSDFDFEFQMALTNRKMAPEIETLFFMTDYKYSYLSSSFVKQIARLGGDISELVPGPVAKKLK</sequence>
<protein>
    <recommendedName>
        <fullName evidence="9">Phosphopantetheine adenylyltransferase</fullName>
        <ecNumber evidence="9">2.7.7.3</ecNumber>
    </recommendedName>
    <alternativeName>
        <fullName evidence="9">Dephospho-CoA pyrophosphorylase</fullName>
    </alternativeName>
    <alternativeName>
        <fullName evidence="9">Pantetheine-phosphate adenylyltransferase</fullName>
        <shortName evidence="9">PPAT</shortName>
    </alternativeName>
</protein>
<feature type="binding site" evidence="9">
    <location>
        <position position="98"/>
    </location>
    <ligand>
        <name>ATP</name>
        <dbReference type="ChEBI" id="CHEBI:30616"/>
    </ligand>
</feature>
<evidence type="ECO:0000256" key="5">
    <source>
        <dbReference type="ARBA" id="ARBA00022840"/>
    </source>
</evidence>
<comment type="subunit">
    <text evidence="9">Homohexamer.</text>
</comment>
<dbReference type="PANTHER" id="PTHR21342">
    <property type="entry name" value="PHOSPHOPANTETHEINE ADENYLYLTRANSFERASE"/>
    <property type="match status" value="1"/>
</dbReference>
<evidence type="ECO:0000256" key="3">
    <source>
        <dbReference type="ARBA" id="ARBA00022695"/>
    </source>
</evidence>
<feature type="binding site" evidence="9">
    <location>
        <position position="87"/>
    </location>
    <ligand>
        <name>substrate</name>
    </ligand>
</feature>
<dbReference type="PATRIC" id="fig|1703775.3.peg.3216"/>
<evidence type="ECO:0000256" key="8">
    <source>
        <dbReference type="ARBA" id="ARBA00029346"/>
    </source>
</evidence>
<dbReference type="InterPro" id="IPR001980">
    <property type="entry name" value="PPAT"/>
</dbReference>
<keyword evidence="3 9" id="KW-0548">Nucleotidyltransferase</keyword>
<feature type="binding site" evidence="9">
    <location>
        <position position="73"/>
    </location>
    <ligand>
        <name>substrate</name>
    </ligand>
</feature>
<dbReference type="UniPathway" id="UPA00241">
    <property type="reaction ID" value="UER00355"/>
</dbReference>
<dbReference type="InterPro" id="IPR004821">
    <property type="entry name" value="Cyt_trans-like"/>
</dbReference>
<feature type="binding site" evidence="9">
    <location>
        <position position="41"/>
    </location>
    <ligand>
        <name>substrate</name>
    </ligand>
</feature>
<dbReference type="GO" id="GO:0015937">
    <property type="term" value="P:coenzyme A biosynthetic process"/>
    <property type="evidence" value="ECO:0007669"/>
    <property type="project" value="UniProtKB-UniRule"/>
</dbReference>
<comment type="function">
    <text evidence="9">Reversibly transfers an adenylyl group from ATP to 4'-phosphopantetheine, yielding dephospho-CoA (dPCoA) and pyrophosphate.</text>
</comment>
<dbReference type="NCBIfam" id="TIGR01510">
    <property type="entry name" value="coaD_prev_kdtB"/>
    <property type="match status" value="1"/>
</dbReference>
<dbReference type="PRINTS" id="PR01020">
    <property type="entry name" value="LPSBIOSNTHSS"/>
</dbReference>
<dbReference type="EC" id="2.7.7.3" evidence="9"/>
<gene>
    <name evidence="9 11" type="primary">coaD</name>
    <name evidence="11" type="ORF">AMJ44_02395</name>
</gene>
<comment type="catalytic activity">
    <reaction evidence="8 9">
        <text>(R)-4'-phosphopantetheine + ATP + H(+) = 3'-dephospho-CoA + diphosphate</text>
        <dbReference type="Rhea" id="RHEA:19801"/>
        <dbReference type="ChEBI" id="CHEBI:15378"/>
        <dbReference type="ChEBI" id="CHEBI:30616"/>
        <dbReference type="ChEBI" id="CHEBI:33019"/>
        <dbReference type="ChEBI" id="CHEBI:57328"/>
        <dbReference type="ChEBI" id="CHEBI:61723"/>
        <dbReference type="EC" id="2.7.7.3"/>
    </reaction>
</comment>
<evidence type="ECO:0000256" key="2">
    <source>
        <dbReference type="ARBA" id="ARBA00022679"/>
    </source>
</evidence>
<keyword evidence="7 9" id="KW-0173">Coenzyme A biosynthesis</keyword>
<dbReference type="CDD" id="cd02163">
    <property type="entry name" value="PPAT"/>
    <property type="match status" value="1"/>
</dbReference>
<reference evidence="11 12" key="1">
    <citation type="journal article" date="2015" name="Microbiome">
        <title>Genomic resolution of linkages in carbon, nitrogen, and sulfur cycling among widespread estuary sediment bacteria.</title>
        <authorList>
            <person name="Baker B.J."/>
            <person name="Lazar C.S."/>
            <person name="Teske A.P."/>
            <person name="Dick G.J."/>
        </authorList>
    </citation>
    <scope>NUCLEOTIDE SEQUENCE [LARGE SCALE GENOMIC DNA]</scope>
    <source>
        <strain evidence="11">DG_54_3</strain>
    </source>
</reference>
<dbReference type="PANTHER" id="PTHR21342:SF1">
    <property type="entry name" value="PHOSPHOPANTETHEINE ADENYLYLTRANSFERASE"/>
    <property type="match status" value="1"/>
</dbReference>
<dbReference type="GO" id="GO:0005737">
    <property type="term" value="C:cytoplasm"/>
    <property type="evidence" value="ECO:0007669"/>
    <property type="project" value="UniProtKB-SubCell"/>
</dbReference>
<feature type="binding site" evidence="9">
    <location>
        <begin position="123"/>
        <end position="129"/>
    </location>
    <ligand>
        <name>ATP</name>
        <dbReference type="ChEBI" id="CHEBI:30616"/>
    </ligand>
</feature>
<evidence type="ECO:0000313" key="12">
    <source>
        <dbReference type="Proteomes" id="UP000051861"/>
    </source>
</evidence>
<evidence type="ECO:0000256" key="6">
    <source>
        <dbReference type="ARBA" id="ARBA00022842"/>
    </source>
</evidence>
<comment type="similarity">
    <text evidence="9">Belongs to the bacterial CoaD family.</text>
</comment>
<feature type="domain" description="Cytidyltransferase-like" evidence="10">
    <location>
        <begin position="5"/>
        <end position="133"/>
    </location>
</feature>
<evidence type="ECO:0000256" key="4">
    <source>
        <dbReference type="ARBA" id="ARBA00022741"/>
    </source>
</evidence>
<comment type="cofactor">
    <cofactor evidence="9">
        <name>Mg(2+)</name>
        <dbReference type="ChEBI" id="CHEBI:18420"/>
    </cofactor>
</comment>
<feature type="binding site" evidence="9">
    <location>
        <position position="9"/>
    </location>
    <ligand>
        <name>substrate</name>
    </ligand>
</feature>
<dbReference type="Gene3D" id="3.40.50.620">
    <property type="entry name" value="HUPs"/>
    <property type="match status" value="1"/>
</dbReference>
<proteinExistence type="inferred from homology"/>
<evidence type="ECO:0000256" key="1">
    <source>
        <dbReference type="ARBA" id="ARBA00022490"/>
    </source>
</evidence>
<dbReference type="SUPFAM" id="SSF52374">
    <property type="entry name" value="Nucleotidylyl transferase"/>
    <property type="match status" value="1"/>
</dbReference>
<evidence type="ECO:0000313" key="11">
    <source>
        <dbReference type="EMBL" id="KPJ69779.1"/>
    </source>
</evidence>
<feature type="binding site" evidence="9">
    <location>
        <begin position="88"/>
        <end position="90"/>
    </location>
    <ligand>
        <name>ATP</name>
        <dbReference type="ChEBI" id="CHEBI:30616"/>
    </ligand>
</feature>
<evidence type="ECO:0000259" key="10">
    <source>
        <dbReference type="Pfam" id="PF01467"/>
    </source>
</evidence>
<comment type="subcellular location">
    <subcellularLocation>
        <location evidence="9">Cytoplasm</location>
    </subcellularLocation>
</comment>
<comment type="caution">
    <text evidence="11">The sequence shown here is derived from an EMBL/GenBank/DDBJ whole genome shotgun (WGS) entry which is preliminary data.</text>
</comment>
<feature type="binding site" evidence="9">
    <location>
        <begin position="9"/>
        <end position="10"/>
    </location>
    <ligand>
        <name>ATP</name>
        <dbReference type="ChEBI" id="CHEBI:30616"/>
    </ligand>
</feature>
<keyword evidence="4 9" id="KW-0547">Nucleotide-binding</keyword>
<dbReference type="NCBIfam" id="TIGR00125">
    <property type="entry name" value="cyt_tran_rel"/>
    <property type="match status" value="1"/>
</dbReference>
<name>A0A0S7Y5G5_UNCSA</name>
<organism evidence="11 12">
    <name type="scientific">candidate division WOR-1 bacterium DG_54_3</name>
    <dbReference type="NCBI Taxonomy" id="1703775"/>
    <lineage>
        <taxon>Bacteria</taxon>
        <taxon>Bacillati</taxon>
        <taxon>Saganbacteria</taxon>
    </lineage>
</organism>
<keyword evidence="2 9" id="KW-0808">Transferase</keyword>
<dbReference type="HAMAP" id="MF_00151">
    <property type="entry name" value="PPAT_bact"/>
    <property type="match status" value="1"/>
</dbReference>
<keyword evidence="5 9" id="KW-0067">ATP-binding</keyword>
<accession>A0A0S7Y5G5</accession>
<dbReference type="Pfam" id="PF01467">
    <property type="entry name" value="CTP_transf_like"/>
    <property type="match status" value="1"/>
</dbReference>
<dbReference type="Proteomes" id="UP000051861">
    <property type="component" value="Unassembled WGS sequence"/>
</dbReference>
<dbReference type="InterPro" id="IPR014729">
    <property type="entry name" value="Rossmann-like_a/b/a_fold"/>
</dbReference>
<feature type="binding site" evidence="9">
    <location>
        <position position="17"/>
    </location>
    <ligand>
        <name>ATP</name>
        <dbReference type="ChEBI" id="CHEBI:30616"/>
    </ligand>
</feature>
<comment type="pathway">
    <text evidence="9">Cofactor biosynthesis; coenzyme A biosynthesis; CoA from (R)-pantothenate: step 4/5.</text>
</comment>
<dbReference type="GO" id="GO:0005524">
    <property type="term" value="F:ATP binding"/>
    <property type="evidence" value="ECO:0007669"/>
    <property type="project" value="UniProtKB-KW"/>
</dbReference>
<dbReference type="EMBL" id="LIZX01000014">
    <property type="protein sequence ID" value="KPJ69779.1"/>
    <property type="molecule type" value="Genomic_DNA"/>
</dbReference>